<evidence type="ECO:0000256" key="1">
    <source>
        <dbReference type="SAM" id="Phobius"/>
    </source>
</evidence>
<dbReference type="Proteomes" id="UP001652741">
    <property type="component" value="Chromosome ssa23"/>
</dbReference>
<evidence type="ECO:0000313" key="3">
    <source>
        <dbReference type="RefSeq" id="XP_014024402.1"/>
    </source>
</evidence>
<gene>
    <name evidence="3" type="primary">LOC106584090</name>
</gene>
<keyword evidence="1" id="KW-0812">Transmembrane</keyword>
<dbReference type="GO" id="GO:0006695">
    <property type="term" value="P:cholesterol biosynthetic process"/>
    <property type="evidence" value="ECO:0007669"/>
    <property type="project" value="TreeGrafter"/>
</dbReference>
<dbReference type="GO" id="GO:0047024">
    <property type="term" value="F:5-alpha-androstane-3-beta,17-beta-diol dehydrogenase (NADP+) activity"/>
    <property type="evidence" value="ECO:0007669"/>
    <property type="project" value="TreeGrafter"/>
</dbReference>
<dbReference type="GO" id="GO:0004303">
    <property type="term" value="F:estradiol 17-beta-dehydrogenase [NAD(P)+] activity"/>
    <property type="evidence" value="ECO:0007669"/>
    <property type="project" value="TreeGrafter"/>
</dbReference>
<sequence>MKGLYLSAICPGFAMTNLTYGILPSFPTLLWNLLMPILWLIRIFTNTFTLTPCNGAEALEFSTDNMTSLFWLFMQKPESLDPWTKYQSNLRSGKQLHTTSQDGY</sequence>
<reference evidence="3" key="1">
    <citation type="submission" date="2025-08" db="UniProtKB">
        <authorList>
            <consortium name="RefSeq"/>
        </authorList>
    </citation>
    <scope>IDENTIFICATION</scope>
</reference>
<dbReference type="RefSeq" id="XP_014024402.1">
    <property type="nucleotide sequence ID" value="XM_014168927.2"/>
</dbReference>
<dbReference type="GeneID" id="106584090"/>
<dbReference type="AlphaFoldDB" id="A0A1S3PA20"/>
<name>A0A1S3PA20_SALSA</name>
<keyword evidence="1" id="KW-0472">Membrane</keyword>
<dbReference type="GO" id="GO:0000253">
    <property type="term" value="F:3-beta-hydroxysteroid 3-dehydrogenase (NADP+) activity"/>
    <property type="evidence" value="ECO:0007669"/>
    <property type="project" value="TreeGrafter"/>
</dbReference>
<dbReference type="PANTHER" id="PTHR44442">
    <property type="entry name" value="3-KETO-STEROID REDUCTASE"/>
    <property type="match status" value="1"/>
</dbReference>
<evidence type="ECO:0000313" key="2">
    <source>
        <dbReference type="Proteomes" id="UP001652741"/>
    </source>
</evidence>
<dbReference type="PANTHER" id="PTHR44442:SF1">
    <property type="entry name" value="3-KETO-STEROID REDUCTASE_17-BETA-HYDROXYSTEROID DEHYDROGENASE 7"/>
    <property type="match status" value="1"/>
</dbReference>
<organism evidence="2 3">
    <name type="scientific">Salmo salar</name>
    <name type="common">Atlantic salmon</name>
    <dbReference type="NCBI Taxonomy" id="8030"/>
    <lineage>
        <taxon>Eukaryota</taxon>
        <taxon>Metazoa</taxon>
        <taxon>Chordata</taxon>
        <taxon>Craniata</taxon>
        <taxon>Vertebrata</taxon>
        <taxon>Euteleostomi</taxon>
        <taxon>Actinopterygii</taxon>
        <taxon>Neopterygii</taxon>
        <taxon>Teleostei</taxon>
        <taxon>Protacanthopterygii</taxon>
        <taxon>Salmoniformes</taxon>
        <taxon>Salmonidae</taxon>
        <taxon>Salmoninae</taxon>
        <taxon>Salmo</taxon>
    </lineage>
</organism>
<dbReference type="GO" id="GO:0005789">
    <property type="term" value="C:endoplasmic reticulum membrane"/>
    <property type="evidence" value="ECO:0007669"/>
    <property type="project" value="TreeGrafter"/>
</dbReference>
<dbReference type="InterPro" id="IPR052834">
    <property type="entry name" value="3KSR/17beta-HSD"/>
</dbReference>
<keyword evidence="1" id="KW-1133">Transmembrane helix</keyword>
<accession>A0A1S3PA20</accession>
<proteinExistence type="predicted"/>
<keyword evidence="2" id="KW-1185">Reference proteome</keyword>
<protein>
    <submittedName>
        <fullName evidence="3">3-keto-steroid reductase/17-beta-hydroxysteroid dehydrogenase 7</fullName>
    </submittedName>
</protein>
<feature type="transmembrane region" description="Helical" evidence="1">
    <location>
        <begin position="20"/>
        <end position="41"/>
    </location>
</feature>
<dbReference type="KEGG" id="sasa:106584090"/>